<comment type="catalytic activity">
    <reaction evidence="1">
        <text>ATP + protein L-histidine = ADP + protein N-phospho-L-histidine.</text>
        <dbReference type="EC" id="2.7.13.3"/>
    </reaction>
</comment>
<keyword evidence="10" id="KW-0812">Transmembrane</keyword>
<proteinExistence type="predicted"/>
<sequence length="416" mass="44287">MLARFPAAIQRDRLLLVPIVALLVEAVLVVAIASSSPERTVNGVVGWLATAAGTGLLPLRFRWPVTIAVLSLALTMGYYVLSTLDGPAGLTVLIVSLYSVARGGRLAAAVAVAVFAMLVITWGEVLAGEEERHVDNMSMVLFGGWFLSLIMLGHAVQLRHAHQRETEQRLLAAERERDLRAQQSATAERLRLARELHDVLGHNISLINVRTTAALHRSAKRPGETVELVSALELVRDTSKEALRELRATLGVLRQVDEAAPVEPAAGLERLGELVDRASRTGLEISLATTGEPPVLPPNISLAAYRIVQESITNITRHADATRAWVLVDYAPGELRLTVSDDGRGAEPGARGSGIQGMSTRAEALGGELSAGGGPEGGFRVTARLPLLDWAEPDHPAPAAAERGGPAFTDPPAQEG</sequence>
<evidence type="ECO:0000313" key="12">
    <source>
        <dbReference type="EMBL" id="MDT0270408.1"/>
    </source>
</evidence>
<dbReference type="Gene3D" id="1.20.5.1930">
    <property type="match status" value="1"/>
</dbReference>
<dbReference type="InterPro" id="IPR011712">
    <property type="entry name" value="Sig_transdc_His_kin_sub3_dim/P"/>
</dbReference>
<feature type="transmembrane region" description="Helical" evidence="10">
    <location>
        <begin position="40"/>
        <end position="57"/>
    </location>
</feature>
<dbReference type="PANTHER" id="PTHR24421">
    <property type="entry name" value="NITRATE/NITRITE SENSOR PROTEIN NARX-RELATED"/>
    <property type="match status" value="1"/>
</dbReference>
<feature type="transmembrane region" description="Helical" evidence="10">
    <location>
        <begin position="14"/>
        <end position="34"/>
    </location>
</feature>
<feature type="transmembrane region" description="Helical" evidence="10">
    <location>
        <begin position="106"/>
        <end position="127"/>
    </location>
</feature>
<dbReference type="Gene3D" id="3.30.565.10">
    <property type="entry name" value="Histidine kinase-like ATPase, C-terminal domain"/>
    <property type="match status" value="1"/>
</dbReference>
<evidence type="ECO:0000256" key="1">
    <source>
        <dbReference type="ARBA" id="ARBA00000085"/>
    </source>
</evidence>
<evidence type="ECO:0000259" key="11">
    <source>
        <dbReference type="SMART" id="SM00387"/>
    </source>
</evidence>
<keyword evidence="10" id="KW-0472">Membrane</keyword>
<dbReference type="RefSeq" id="WP_311670471.1">
    <property type="nucleotide sequence ID" value="NZ_JAVREO010000026.1"/>
</dbReference>
<reference evidence="13" key="1">
    <citation type="submission" date="2023-07" db="EMBL/GenBank/DDBJ databases">
        <title>30 novel species of actinomycetes from the DSMZ collection.</title>
        <authorList>
            <person name="Nouioui I."/>
        </authorList>
    </citation>
    <scope>NUCLEOTIDE SEQUENCE [LARGE SCALE GENOMIC DNA]</scope>
    <source>
        <strain evidence="13">DSM 44915</strain>
    </source>
</reference>
<keyword evidence="8" id="KW-0902">Two-component regulatory system</keyword>
<keyword evidence="6 12" id="KW-0418">Kinase</keyword>
<dbReference type="Pfam" id="PF07730">
    <property type="entry name" value="HisKA_3"/>
    <property type="match status" value="1"/>
</dbReference>
<dbReference type="EMBL" id="JAVREO010000026">
    <property type="protein sequence ID" value="MDT0270408.1"/>
    <property type="molecule type" value="Genomic_DNA"/>
</dbReference>
<evidence type="ECO:0000256" key="7">
    <source>
        <dbReference type="ARBA" id="ARBA00022840"/>
    </source>
</evidence>
<evidence type="ECO:0000256" key="10">
    <source>
        <dbReference type="SAM" id="Phobius"/>
    </source>
</evidence>
<feature type="transmembrane region" description="Helical" evidence="10">
    <location>
        <begin position="139"/>
        <end position="156"/>
    </location>
</feature>
<feature type="domain" description="Histidine kinase/HSP90-like ATPase" evidence="11">
    <location>
        <begin position="299"/>
        <end position="389"/>
    </location>
</feature>
<name>A0ABU2JZH6_9ACTN</name>
<keyword evidence="10" id="KW-1133">Transmembrane helix</keyword>
<dbReference type="EC" id="2.7.13.3" evidence="2"/>
<evidence type="ECO:0000313" key="13">
    <source>
        <dbReference type="Proteomes" id="UP001183410"/>
    </source>
</evidence>
<dbReference type="InterPro" id="IPR050482">
    <property type="entry name" value="Sensor_HK_TwoCompSys"/>
</dbReference>
<gene>
    <name evidence="12" type="ORF">RM844_29465</name>
</gene>
<keyword evidence="7" id="KW-0067">ATP-binding</keyword>
<comment type="caution">
    <text evidence="12">The sequence shown here is derived from an EMBL/GenBank/DDBJ whole genome shotgun (WGS) entry which is preliminary data.</text>
</comment>
<feature type="compositionally biased region" description="Low complexity" evidence="9">
    <location>
        <begin position="397"/>
        <end position="407"/>
    </location>
</feature>
<evidence type="ECO:0000256" key="9">
    <source>
        <dbReference type="SAM" id="MobiDB-lite"/>
    </source>
</evidence>
<keyword evidence="13" id="KW-1185">Reference proteome</keyword>
<evidence type="ECO:0000256" key="3">
    <source>
        <dbReference type="ARBA" id="ARBA00022553"/>
    </source>
</evidence>
<evidence type="ECO:0000256" key="6">
    <source>
        <dbReference type="ARBA" id="ARBA00022777"/>
    </source>
</evidence>
<evidence type="ECO:0000256" key="2">
    <source>
        <dbReference type="ARBA" id="ARBA00012438"/>
    </source>
</evidence>
<evidence type="ECO:0000256" key="5">
    <source>
        <dbReference type="ARBA" id="ARBA00022741"/>
    </source>
</evidence>
<dbReference type="CDD" id="cd16917">
    <property type="entry name" value="HATPase_UhpB-NarQ-NarX-like"/>
    <property type="match status" value="1"/>
</dbReference>
<protein>
    <recommendedName>
        <fullName evidence="2">histidine kinase</fullName>
        <ecNumber evidence="2">2.7.13.3</ecNumber>
    </recommendedName>
</protein>
<dbReference type="GO" id="GO:0016301">
    <property type="term" value="F:kinase activity"/>
    <property type="evidence" value="ECO:0007669"/>
    <property type="project" value="UniProtKB-KW"/>
</dbReference>
<dbReference type="InterPro" id="IPR036890">
    <property type="entry name" value="HATPase_C_sf"/>
</dbReference>
<evidence type="ECO:0000256" key="4">
    <source>
        <dbReference type="ARBA" id="ARBA00022679"/>
    </source>
</evidence>
<dbReference type="Pfam" id="PF02518">
    <property type="entry name" value="HATPase_c"/>
    <property type="match status" value="1"/>
</dbReference>
<keyword evidence="3" id="KW-0597">Phosphoprotein</keyword>
<keyword evidence="5" id="KW-0547">Nucleotide-binding</keyword>
<dbReference type="SMART" id="SM00387">
    <property type="entry name" value="HATPase_c"/>
    <property type="match status" value="1"/>
</dbReference>
<accession>A0ABU2JZH6</accession>
<evidence type="ECO:0000256" key="8">
    <source>
        <dbReference type="ARBA" id="ARBA00023012"/>
    </source>
</evidence>
<dbReference type="InterPro" id="IPR003594">
    <property type="entry name" value="HATPase_dom"/>
</dbReference>
<keyword evidence="4" id="KW-0808">Transferase</keyword>
<organism evidence="12 13">
    <name type="scientific">Streptomyces chisholmiae</name>
    <dbReference type="NCBI Taxonomy" id="3075540"/>
    <lineage>
        <taxon>Bacteria</taxon>
        <taxon>Bacillati</taxon>
        <taxon>Actinomycetota</taxon>
        <taxon>Actinomycetes</taxon>
        <taxon>Kitasatosporales</taxon>
        <taxon>Streptomycetaceae</taxon>
        <taxon>Streptomyces</taxon>
    </lineage>
</organism>
<dbReference type="PANTHER" id="PTHR24421:SF10">
    <property type="entry name" value="NITRATE_NITRITE SENSOR PROTEIN NARQ"/>
    <property type="match status" value="1"/>
</dbReference>
<dbReference type="SUPFAM" id="SSF55874">
    <property type="entry name" value="ATPase domain of HSP90 chaperone/DNA topoisomerase II/histidine kinase"/>
    <property type="match status" value="1"/>
</dbReference>
<dbReference type="Proteomes" id="UP001183410">
    <property type="component" value="Unassembled WGS sequence"/>
</dbReference>
<feature type="region of interest" description="Disordered" evidence="9">
    <location>
        <begin position="366"/>
        <end position="416"/>
    </location>
</feature>